<dbReference type="InterPro" id="IPR036259">
    <property type="entry name" value="MFS_trans_sf"/>
</dbReference>
<feature type="transmembrane region" description="Helical" evidence="8">
    <location>
        <begin position="319"/>
        <end position="337"/>
    </location>
</feature>
<dbReference type="RefSeq" id="WP_342024873.1">
    <property type="nucleotide sequence ID" value="NZ_CP151657.1"/>
</dbReference>
<evidence type="ECO:0000313" key="9">
    <source>
        <dbReference type="EMBL" id="WZP17276.1"/>
    </source>
</evidence>
<feature type="transmembrane region" description="Helical" evidence="8">
    <location>
        <begin position="291"/>
        <end position="312"/>
    </location>
</feature>
<keyword evidence="4 8" id="KW-0812">Transmembrane</keyword>
<dbReference type="InterPro" id="IPR011701">
    <property type="entry name" value="MFS"/>
</dbReference>
<keyword evidence="3" id="KW-0808">Transferase</keyword>
<dbReference type="Pfam" id="PF07690">
    <property type="entry name" value="MFS_1"/>
    <property type="match status" value="1"/>
</dbReference>
<dbReference type="InterPro" id="IPR018584">
    <property type="entry name" value="GT87"/>
</dbReference>
<keyword evidence="5 8" id="KW-1133">Transmembrane helix</keyword>
<accession>A0ABZ2ZYP6</accession>
<feature type="transmembrane region" description="Helical" evidence="8">
    <location>
        <begin position="655"/>
        <end position="673"/>
    </location>
</feature>
<feature type="transmembrane region" description="Helical" evidence="8">
    <location>
        <begin position="54"/>
        <end position="76"/>
    </location>
</feature>
<dbReference type="SUPFAM" id="SSF103473">
    <property type="entry name" value="MFS general substrate transporter"/>
    <property type="match status" value="1"/>
</dbReference>
<dbReference type="PANTHER" id="PTHR23513">
    <property type="entry name" value="INTEGRAL MEMBRANE EFFLUX PROTEIN-RELATED"/>
    <property type="match status" value="1"/>
</dbReference>
<feature type="transmembrane region" description="Helical" evidence="8">
    <location>
        <begin position="719"/>
        <end position="736"/>
    </location>
</feature>
<keyword evidence="6 8" id="KW-0472">Membrane</keyword>
<dbReference type="Pfam" id="PF09594">
    <property type="entry name" value="GT87"/>
    <property type="match status" value="1"/>
</dbReference>
<dbReference type="PANTHER" id="PTHR23513:SF11">
    <property type="entry name" value="STAPHYLOFERRIN A TRANSPORTER"/>
    <property type="match status" value="1"/>
</dbReference>
<proteinExistence type="inferred from homology"/>
<feature type="transmembrane region" description="Helical" evidence="8">
    <location>
        <begin position="537"/>
        <end position="562"/>
    </location>
</feature>
<feature type="transmembrane region" description="Helical" evidence="8">
    <location>
        <begin position="410"/>
        <end position="428"/>
    </location>
</feature>
<evidence type="ECO:0000313" key="10">
    <source>
        <dbReference type="Proteomes" id="UP001448858"/>
    </source>
</evidence>
<feature type="transmembrane region" description="Helical" evidence="8">
    <location>
        <begin position="627"/>
        <end position="648"/>
    </location>
</feature>
<evidence type="ECO:0000256" key="4">
    <source>
        <dbReference type="ARBA" id="ARBA00022692"/>
    </source>
</evidence>
<feature type="transmembrane region" description="Helical" evidence="8">
    <location>
        <begin position="259"/>
        <end position="279"/>
    </location>
</feature>
<dbReference type="Proteomes" id="UP001448858">
    <property type="component" value="Chromosome"/>
</dbReference>
<reference evidence="9 10" key="1">
    <citation type="submission" date="2024-04" db="EMBL/GenBank/DDBJ databases">
        <title>Arthrobacter sp. from Plains bison fecal sample.</title>
        <authorList>
            <person name="Ruzzini A."/>
        </authorList>
    </citation>
    <scope>NUCLEOTIDE SEQUENCE [LARGE SCALE GENOMIC DNA]</scope>
    <source>
        <strain evidence="9 10">EINP1</strain>
    </source>
</reference>
<dbReference type="Gene3D" id="1.20.1250.20">
    <property type="entry name" value="MFS general substrate transporter like domains"/>
    <property type="match status" value="1"/>
</dbReference>
<comment type="subcellular location">
    <subcellularLocation>
        <location evidence="1">Cell membrane</location>
        <topology evidence="1">Multi-pass membrane protein</topology>
    </subcellularLocation>
</comment>
<comment type="similarity">
    <text evidence="7">Belongs to the glycosyltransferase 87 family.</text>
</comment>
<evidence type="ECO:0000256" key="5">
    <source>
        <dbReference type="ARBA" id="ARBA00022989"/>
    </source>
</evidence>
<feature type="transmembrane region" description="Helical" evidence="8">
    <location>
        <begin position="574"/>
        <end position="596"/>
    </location>
</feature>
<name>A0ABZ2ZYP6_9MICC</name>
<protein>
    <submittedName>
        <fullName evidence="9">MFS transporter</fullName>
    </submittedName>
</protein>
<feature type="transmembrane region" description="Helical" evidence="8">
    <location>
        <begin position="765"/>
        <end position="782"/>
    </location>
</feature>
<evidence type="ECO:0000256" key="8">
    <source>
        <dbReference type="SAM" id="Phobius"/>
    </source>
</evidence>
<sequence>MRQPAGSLRKGVPAAEAGISPSYWWWLFGTVWTLLGTQILSFGLGWAASGNGGAAAGLVLTAVTLPRVVFALHGGVAADRSGPWKMMIRMDGLMFCVSAAAAALVFSLGTPLWLLLGTAAVLGTADAFYRPASGSFPRFLTPGSGLLRATAARQALIQLTAAAGPAAGGVVVAWLTLGGSAAAAAVGYLFMFAVLLSLRGAATAATGGAGGAGGAGLAAPGSDPAHASVTAPVTSPRRSILREAADGLRLAWSLPQVRAVLGLLAAVSGLVLPLTTLLVPLLARNRDWDAAAAGTVSGGYAAGMAVVVLLIVVRGQRAFAWFPPVAGLVLCGAAMVAMAWVPGMWLCCVLSVVAGLGTGVFSAKAAPLLLLLVPESHLGRIQSVALLAQMLPLLVANNVLGWMSDAIGPAMVIAGCGAATALVAGCCLGNPRSAGWGGTTRLSGMALTTAEPGTRTRTTVLWFLLGLPAALVLVVFGAQIHGLDFTVYREGALAFLGRSEHQLYDPALVQTDTRGLPFTYPPFAALLLTPFAFMPEALGLVLLTATSCVCLVLTAFLVARYLQENEVIPERFRAARGGSAGVVVLATLLIGVLGPWREGLGFGQINPMLMLLIVADLLRPAGRVPRGMLIGLAAGIKLTPLAFGLIFLARRDWRAILTMGLTFAATVAVGWLASPEQSRLFWFESLFDSTRVGDTTDMYNVSLNSLIAHLGTPESLQRPLWLLASAAVVVLGYLAIRRSDERGDLIAAISANSVVMLAISPISWFHHWVWIALVLPALWVAVRRRRAGVRAAGTALLVAMVPVFMLSSITVTMMLTGSVSGQGPVALELFTSLGVILPVAALAFWATAPIPGRQH</sequence>
<feature type="transmembrane region" description="Helical" evidence="8">
    <location>
        <begin position="384"/>
        <end position="404"/>
    </location>
</feature>
<gene>
    <name evidence="9" type="ORF">AAE021_06895</name>
</gene>
<keyword evidence="10" id="KW-1185">Reference proteome</keyword>
<feature type="transmembrane region" description="Helical" evidence="8">
    <location>
        <begin position="23"/>
        <end position="48"/>
    </location>
</feature>
<dbReference type="EMBL" id="CP151657">
    <property type="protein sequence ID" value="WZP17276.1"/>
    <property type="molecule type" value="Genomic_DNA"/>
</dbReference>
<feature type="transmembrane region" description="Helical" evidence="8">
    <location>
        <begin position="460"/>
        <end position="480"/>
    </location>
</feature>
<evidence type="ECO:0000256" key="3">
    <source>
        <dbReference type="ARBA" id="ARBA00022679"/>
    </source>
</evidence>
<organism evidence="9 10">
    <name type="scientific">Arthrobacter citreus</name>
    <dbReference type="NCBI Taxonomy" id="1670"/>
    <lineage>
        <taxon>Bacteria</taxon>
        <taxon>Bacillati</taxon>
        <taxon>Actinomycetota</taxon>
        <taxon>Actinomycetes</taxon>
        <taxon>Micrococcales</taxon>
        <taxon>Micrococcaceae</taxon>
        <taxon>Arthrobacter</taxon>
    </lineage>
</organism>
<evidence type="ECO:0000256" key="7">
    <source>
        <dbReference type="ARBA" id="ARBA00024033"/>
    </source>
</evidence>
<evidence type="ECO:0000256" key="1">
    <source>
        <dbReference type="ARBA" id="ARBA00004651"/>
    </source>
</evidence>
<feature type="transmembrane region" description="Helical" evidence="8">
    <location>
        <begin position="794"/>
        <end position="817"/>
    </location>
</feature>
<feature type="transmembrane region" description="Helical" evidence="8">
    <location>
        <begin position="343"/>
        <end position="372"/>
    </location>
</feature>
<feature type="transmembrane region" description="Helical" evidence="8">
    <location>
        <begin position="181"/>
        <end position="198"/>
    </location>
</feature>
<evidence type="ECO:0000256" key="6">
    <source>
        <dbReference type="ARBA" id="ARBA00023136"/>
    </source>
</evidence>
<evidence type="ECO:0000256" key="2">
    <source>
        <dbReference type="ARBA" id="ARBA00022475"/>
    </source>
</evidence>
<feature type="transmembrane region" description="Helical" evidence="8">
    <location>
        <begin position="829"/>
        <end position="848"/>
    </location>
</feature>
<keyword evidence="2" id="KW-1003">Cell membrane</keyword>
<feature type="transmembrane region" description="Helical" evidence="8">
    <location>
        <begin position="743"/>
        <end position="759"/>
    </location>
</feature>